<sequence>MWIGEIEDGPVIRETLAEKLEAALREIEQADAVCSREWALKFTDKVRHITSSAGSSTRAPHGGAAEPTVSAAAEPVAGLGSASKLPSRSSLSLHRQLNCLQTPQDCESTLKIQYSASKMLSSDFSTSSAAWIFGARYMITLYDVNPNAKDLDPAHGTSQASTYGPHTGSVKGLNDGHLVTSLKARVETVEAARPLTLPATVSQPDFCRNGNVFLQVGRLSRELHTYTMQTTHASVAPSDRLTAILDGRLRYHSYSVGGR</sequence>
<dbReference type="AlphaFoldDB" id="A0A5B0QUD4"/>
<protein>
    <submittedName>
        <fullName evidence="2">Uncharacterized protein</fullName>
    </submittedName>
</protein>
<reference evidence="2 3" key="1">
    <citation type="submission" date="2019-05" db="EMBL/GenBank/DDBJ databases">
        <title>Emergence of the Ug99 lineage of the wheat stem rust pathogen through somatic hybridization.</title>
        <authorList>
            <person name="Li F."/>
            <person name="Upadhyaya N.M."/>
            <person name="Sperschneider J."/>
            <person name="Matny O."/>
            <person name="Nguyen-Phuc H."/>
            <person name="Mago R."/>
            <person name="Raley C."/>
            <person name="Miller M.E."/>
            <person name="Silverstein K.A.T."/>
            <person name="Henningsen E."/>
            <person name="Hirsch C.D."/>
            <person name="Visser B."/>
            <person name="Pretorius Z.A."/>
            <person name="Steffenson B.J."/>
            <person name="Schwessinger B."/>
            <person name="Dodds P.N."/>
            <person name="Figueroa M."/>
        </authorList>
    </citation>
    <scope>NUCLEOTIDE SEQUENCE [LARGE SCALE GENOMIC DNA]</scope>
    <source>
        <strain evidence="2">21-0</strain>
    </source>
</reference>
<comment type="caution">
    <text evidence="2">The sequence shown here is derived from an EMBL/GenBank/DDBJ whole genome shotgun (WGS) entry which is preliminary data.</text>
</comment>
<accession>A0A5B0QUD4</accession>
<proteinExistence type="predicted"/>
<name>A0A5B0QUD4_PUCGR</name>
<evidence type="ECO:0000313" key="2">
    <source>
        <dbReference type="EMBL" id="KAA1116334.1"/>
    </source>
</evidence>
<evidence type="ECO:0000313" key="3">
    <source>
        <dbReference type="Proteomes" id="UP000324748"/>
    </source>
</evidence>
<evidence type="ECO:0000256" key="1">
    <source>
        <dbReference type="SAM" id="MobiDB-lite"/>
    </source>
</evidence>
<keyword evidence="3" id="KW-1185">Reference proteome</keyword>
<gene>
    <name evidence="2" type="ORF">PGT21_009890</name>
</gene>
<dbReference type="Proteomes" id="UP000324748">
    <property type="component" value="Unassembled WGS sequence"/>
</dbReference>
<organism evidence="2 3">
    <name type="scientific">Puccinia graminis f. sp. tritici</name>
    <dbReference type="NCBI Taxonomy" id="56615"/>
    <lineage>
        <taxon>Eukaryota</taxon>
        <taxon>Fungi</taxon>
        <taxon>Dikarya</taxon>
        <taxon>Basidiomycota</taxon>
        <taxon>Pucciniomycotina</taxon>
        <taxon>Pucciniomycetes</taxon>
        <taxon>Pucciniales</taxon>
        <taxon>Pucciniaceae</taxon>
        <taxon>Puccinia</taxon>
    </lineage>
</organism>
<feature type="region of interest" description="Disordered" evidence="1">
    <location>
        <begin position="51"/>
        <end position="70"/>
    </location>
</feature>
<dbReference type="EMBL" id="VSWC01000003">
    <property type="protein sequence ID" value="KAA1116334.1"/>
    <property type="molecule type" value="Genomic_DNA"/>
</dbReference>